<dbReference type="Proteomes" id="UP000448877">
    <property type="component" value="Unassembled WGS sequence"/>
</dbReference>
<feature type="modified residue" description="N6-(pyridoxal phosphate)lysine" evidence="3">
    <location>
        <position position="195"/>
    </location>
</feature>
<dbReference type="Gene3D" id="3.90.1150.10">
    <property type="entry name" value="Aspartate Aminotransferase, domain 1"/>
    <property type="match status" value="1"/>
</dbReference>
<dbReference type="NCBIfam" id="TIGR03588">
    <property type="entry name" value="PseC"/>
    <property type="match status" value="1"/>
</dbReference>
<dbReference type="GO" id="GO:0008483">
    <property type="term" value="F:transaminase activity"/>
    <property type="evidence" value="ECO:0007669"/>
    <property type="project" value="UniProtKB-KW"/>
</dbReference>
<dbReference type="GO" id="GO:0000271">
    <property type="term" value="P:polysaccharide biosynthetic process"/>
    <property type="evidence" value="ECO:0007669"/>
    <property type="project" value="TreeGrafter"/>
</dbReference>
<dbReference type="InterPro" id="IPR015424">
    <property type="entry name" value="PyrdxlP-dep_Trfase"/>
</dbReference>
<dbReference type="EC" id="2.6.1.92" evidence="5"/>
<accession>A0A642Q016</accession>
<dbReference type="Gene3D" id="3.40.640.10">
    <property type="entry name" value="Type I PLP-dependent aspartate aminotransferase-like (Major domain)"/>
    <property type="match status" value="1"/>
</dbReference>
<evidence type="ECO:0000313" key="5">
    <source>
        <dbReference type="EMBL" id="KAA5421904.1"/>
    </source>
</evidence>
<gene>
    <name evidence="5" type="primary">pseC</name>
    <name evidence="5" type="ORF">F2Y81_05745</name>
</gene>
<evidence type="ECO:0000256" key="3">
    <source>
        <dbReference type="PIRSR" id="PIRSR000390-2"/>
    </source>
</evidence>
<dbReference type="PANTHER" id="PTHR30244">
    <property type="entry name" value="TRANSAMINASE"/>
    <property type="match status" value="1"/>
</dbReference>
<dbReference type="SUPFAM" id="SSF53383">
    <property type="entry name" value="PLP-dependent transferases"/>
    <property type="match status" value="1"/>
</dbReference>
<organism evidence="5 6">
    <name type="scientific">Bacteroides cellulosilyticus</name>
    <dbReference type="NCBI Taxonomy" id="246787"/>
    <lineage>
        <taxon>Bacteria</taxon>
        <taxon>Pseudomonadati</taxon>
        <taxon>Bacteroidota</taxon>
        <taxon>Bacteroidia</taxon>
        <taxon>Bacteroidales</taxon>
        <taxon>Bacteroidaceae</taxon>
        <taxon>Bacteroides</taxon>
    </lineage>
</organism>
<dbReference type="InterPro" id="IPR015421">
    <property type="entry name" value="PyrdxlP-dep_Trfase_major"/>
</dbReference>
<dbReference type="InterPro" id="IPR015422">
    <property type="entry name" value="PyrdxlP-dep_Trfase_small"/>
</dbReference>
<keyword evidence="5" id="KW-0808">Transferase</keyword>
<dbReference type="PANTHER" id="PTHR30244:SF34">
    <property type="entry name" value="DTDP-4-AMINO-4,6-DIDEOXYGALACTOSE TRANSAMINASE"/>
    <property type="match status" value="1"/>
</dbReference>
<dbReference type="RefSeq" id="WP_149919634.1">
    <property type="nucleotide sequence ID" value="NZ_VVYV01000006.1"/>
</dbReference>
<evidence type="ECO:0000256" key="4">
    <source>
        <dbReference type="RuleBase" id="RU004508"/>
    </source>
</evidence>
<evidence type="ECO:0000256" key="2">
    <source>
        <dbReference type="PIRSR" id="PIRSR000390-1"/>
    </source>
</evidence>
<dbReference type="GO" id="GO:0030170">
    <property type="term" value="F:pyridoxal phosphate binding"/>
    <property type="evidence" value="ECO:0007669"/>
    <property type="project" value="TreeGrafter"/>
</dbReference>
<proteinExistence type="inferred from homology"/>
<dbReference type="InterPro" id="IPR020026">
    <property type="entry name" value="PseC"/>
</dbReference>
<dbReference type="Pfam" id="PF01041">
    <property type="entry name" value="DegT_DnrJ_EryC1"/>
    <property type="match status" value="1"/>
</dbReference>
<dbReference type="InterPro" id="IPR000653">
    <property type="entry name" value="DegT/StrS_aminotransferase"/>
</dbReference>
<dbReference type="PIRSF" id="PIRSF000390">
    <property type="entry name" value="PLP_StrS"/>
    <property type="match status" value="1"/>
</dbReference>
<keyword evidence="3 4" id="KW-0663">Pyridoxal phosphate</keyword>
<name>A0A642Q016_9BACE</name>
<protein>
    <submittedName>
        <fullName evidence="5">UDP-4-amino-4, 6-dideoxy-N-acetyl-beta-L-altrosamine transaminase</fullName>
        <ecNumber evidence="5">2.6.1.92</ecNumber>
    </submittedName>
</protein>
<evidence type="ECO:0000256" key="1">
    <source>
        <dbReference type="ARBA" id="ARBA00037999"/>
    </source>
</evidence>
<evidence type="ECO:0000313" key="6">
    <source>
        <dbReference type="Proteomes" id="UP000448877"/>
    </source>
</evidence>
<dbReference type="AlphaFoldDB" id="A0A642Q016"/>
<feature type="active site" description="Proton acceptor" evidence="2">
    <location>
        <position position="195"/>
    </location>
</feature>
<dbReference type="EMBL" id="VVYV01000006">
    <property type="protein sequence ID" value="KAA5421904.1"/>
    <property type="molecule type" value="Genomic_DNA"/>
</dbReference>
<comment type="caution">
    <text evidence="5">The sequence shown here is derived from an EMBL/GenBank/DDBJ whole genome shotgun (WGS) entry which is preliminary data.</text>
</comment>
<keyword evidence="5" id="KW-0032">Aminotransferase</keyword>
<reference evidence="5 6" key="1">
    <citation type="journal article" date="2019" name="Nat. Med.">
        <title>A library of human gut bacterial isolates paired with longitudinal multiomics data enables mechanistic microbiome research.</title>
        <authorList>
            <person name="Poyet M."/>
            <person name="Groussin M."/>
            <person name="Gibbons S.M."/>
            <person name="Avila-Pacheco J."/>
            <person name="Jiang X."/>
            <person name="Kearney S.M."/>
            <person name="Perrotta A.R."/>
            <person name="Berdy B."/>
            <person name="Zhao S."/>
            <person name="Lieberman T.D."/>
            <person name="Swanson P.K."/>
            <person name="Smith M."/>
            <person name="Roesemann S."/>
            <person name="Alexander J.E."/>
            <person name="Rich S.A."/>
            <person name="Livny J."/>
            <person name="Vlamakis H."/>
            <person name="Clish C."/>
            <person name="Bullock K."/>
            <person name="Deik A."/>
            <person name="Scott J."/>
            <person name="Pierce K.A."/>
            <person name="Xavier R.J."/>
            <person name="Alm E.J."/>
        </authorList>
    </citation>
    <scope>NUCLEOTIDE SEQUENCE [LARGE SCALE GENOMIC DNA]</scope>
    <source>
        <strain evidence="5 6">BIOML-A6</strain>
    </source>
</reference>
<comment type="similarity">
    <text evidence="1 4">Belongs to the DegT/DnrJ/EryC1 family.</text>
</comment>
<sequence>MISKPIPYGRQHITDEDIQAVISTLKSDYLTQGPKIKEFETKFSEYVGAKYAVAVNNATSGLHLAATALNVKPGDKVIVTPMTFAASANCIRYCGGEVVFCDIDKDTYLMDVRKLEAMLKAVPKGTYKGIVLVDFAGYPLDLEKFRKLADKYGLWIIEDACHAPGGYFIDSKGEEQYCGNGRFADCAVFSFHPVKHIATGEGGMVTTNSKGLYDKLCLYRTHGITKDPALLHENPGGWYYEMLELGFNYRLTDFQAALGISQLERAKVGLDRRHEIVKRYSEAFSRIDGIKIPFNATHVYHAYHLYIIQVGDRLGLYNYLHENNIYAQVHYAPLHLMPYYQQFGNKKGSLPVVEEYYEHCLSLPMYPTLTDQEQEYVIERVIEFVKAKNND</sequence>
<dbReference type="CDD" id="cd00616">
    <property type="entry name" value="AHBA_syn"/>
    <property type="match status" value="1"/>
</dbReference>